<dbReference type="PROSITE" id="PS50801">
    <property type="entry name" value="STAS"/>
    <property type="match status" value="1"/>
</dbReference>
<feature type="domain" description="STAS" evidence="1">
    <location>
        <begin position="1"/>
        <end position="93"/>
    </location>
</feature>
<dbReference type="RefSeq" id="WP_042448674.1">
    <property type="nucleotide sequence ID" value="NZ_BBPN01000014.1"/>
</dbReference>
<dbReference type="Gene3D" id="3.30.750.24">
    <property type="entry name" value="STAS domain"/>
    <property type="match status" value="1"/>
</dbReference>
<evidence type="ECO:0000313" key="2">
    <source>
        <dbReference type="EMBL" id="SEK43555.1"/>
    </source>
</evidence>
<dbReference type="CDD" id="cd07043">
    <property type="entry name" value="STAS_anti-anti-sigma_factors"/>
    <property type="match status" value="1"/>
</dbReference>
<evidence type="ECO:0000259" key="1">
    <source>
        <dbReference type="PROSITE" id="PS50801"/>
    </source>
</evidence>
<dbReference type="PANTHER" id="PTHR33495">
    <property type="entry name" value="ANTI-SIGMA FACTOR ANTAGONIST TM_1081-RELATED-RELATED"/>
    <property type="match status" value="1"/>
</dbReference>
<dbReference type="STRING" id="235985.SAMN05414137_10218"/>
<sequence length="93" mass="9714">MAGVVSANGEVDLATAPDLRARLLQAVRRHPAGIVVDLSGVTFADCRAVAALVAARNLAAELGRPRPVLRGTPPLVARLLKATGTHHLFTHHA</sequence>
<dbReference type="AlphaFoldDB" id="A0A1H7H610"/>
<evidence type="ECO:0000313" key="3">
    <source>
        <dbReference type="Proteomes" id="UP000183015"/>
    </source>
</evidence>
<dbReference type="InterPro" id="IPR002645">
    <property type="entry name" value="STAS_dom"/>
</dbReference>
<dbReference type="GO" id="GO:0043856">
    <property type="term" value="F:anti-sigma factor antagonist activity"/>
    <property type="evidence" value="ECO:0007669"/>
    <property type="project" value="TreeGrafter"/>
</dbReference>
<dbReference type="InterPro" id="IPR036513">
    <property type="entry name" value="STAS_dom_sf"/>
</dbReference>
<accession>A0A1H7H610</accession>
<name>A0A1H7H610_STRJI</name>
<keyword evidence="3" id="KW-1185">Reference proteome</keyword>
<dbReference type="EMBL" id="FOAZ01000002">
    <property type="protein sequence ID" value="SEK43555.1"/>
    <property type="molecule type" value="Genomic_DNA"/>
</dbReference>
<dbReference type="Proteomes" id="UP000183015">
    <property type="component" value="Unassembled WGS sequence"/>
</dbReference>
<protein>
    <submittedName>
        <fullName evidence="2">Anti-anti-sigma factor</fullName>
    </submittedName>
</protein>
<dbReference type="Pfam" id="PF13466">
    <property type="entry name" value="STAS_2"/>
    <property type="match status" value="1"/>
</dbReference>
<dbReference type="SUPFAM" id="SSF52091">
    <property type="entry name" value="SpoIIaa-like"/>
    <property type="match status" value="1"/>
</dbReference>
<organism evidence="2 3">
    <name type="scientific">Streptacidiphilus jiangxiensis</name>
    <dbReference type="NCBI Taxonomy" id="235985"/>
    <lineage>
        <taxon>Bacteria</taxon>
        <taxon>Bacillati</taxon>
        <taxon>Actinomycetota</taxon>
        <taxon>Actinomycetes</taxon>
        <taxon>Kitasatosporales</taxon>
        <taxon>Streptomycetaceae</taxon>
        <taxon>Streptacidiphilus</taxon>
    </lineage>
</organism>
<dbReference type="InterPro" id="IPR058548">
    <property type="entry name" value="MlaB-like_STAS"/>
</dbReference>
<gene>
    <name evidence="2" type="ORF">SAMN05414137_10218</name>
</gene>
<dbReference type="eggNOG" id="COG1366">
    <property type="taxonomic scope" value="Bacteria"/>
</dbReference>
<proteinExistence type="predicted"/>
<dbReference type="PANTHER" id="PTHR33495:SF2">
    <property type="entry name" value="ANTI-SIGMA FACTOR ANTAGONIST TM_1081-RELATED"/>
    <property type="match status" value="1"/>
</dbReference>
<reference evidence="3" key="1">
    <citation type="submission" date="2016-10" db="EMBL/GenBank/DDBJ databases">
        <authorList>
            <person name="Varghese N."/>
        </authorList>
    </citation>
    <scope>NUCLEOTIDE SEQUENCE [LARGE SCALE GENOMIC DNA]</scope>
    <source>
        <strain evidence="3">DSM 45096 / BCRC 16803 / CGMCC 4.1857 / CIP 109030 / JCM 12277 / KCTC 19219 / NBRC 100920 / 33214</strain>
    </source>
</reference>